<evidence type="ECO:0000313" key="15">
    <source>
        <dbReference type="Proteomes" id="UP000619295"/>
    </source>
</evidence>
<feature type="region of interest" description="Disordered" evidence="13">
    <location>
        <begin position="1"/>
        <end position="23"/>
    </location>
</feature>
<feature type="active site" description="Schiff-base intermediate with substrate" evidence="9">
    <location>
        <position position="274"/>
    </location>
</feature>
<dbReference type="GO" id="GO:0004655">
    <property type="term" value="F:porphobilinogen synthase activity"/>
    <property type="evidence" value="ECO:0007669"/>
    <property type="project" value="UniProtKB-EC"/>
</dbReference>
<evidence type="ECO:0000256" key="2">
    <source>
        <dbReference type="ARBA" id="ARBA00008055"/>
    </source>
</evidence>
<keyword evidence="10" id="KW-0479">Metal-binding</keyword>
<name>A0A927E6X5_9HYPH</name>
<dbReference type="Pfam" id="PF00490">
    <property type="entry name" value="ALAD"/>
    <property type="match status" value="1"/>
</dbReference>
<keyword evidence="6 11" id="KW-0456">Lyase</keyword>
<evidence type="ECO:0000256" key="13">
    <source>
        <dbReference type="SAM" id="MobiDB-lite"/>
    </source>
</evidence>
<dbReference type="GO" id="GO:0006783">
    <property type="term" value="P:heme biosynthetic process"/>
    <property type="evidence" value="ECO:0007669"/>
    <property type="project" value="UniProtKB-KW"/>
</dbReference>
<keyword evidence="10" id="KW-0460">Magnesium</keyword>
<gene>
    <name evidence="14" type="primary">hemB</name>
    <name evidence="14" type="ORF">IED13_03750</name>
</gene>
<dbReference type="EC" id="4.2.1.24" evidence="3 11"/>
<evidence type="ECO:0000256" key="6">
    <source>
        <dbReference type="ARBA" id="ARBA00023239"/>
    </source>
</evidence>
<dbReference type="FunFam" id="3.20.20.70:FF:000019">
    <property type="entry name" value="Delta-aminolevulinic acid dehydratase"/>
    <property type="match status" value="1"/>
</dbReference>
<evidence type="ECO:0000256" key="7">
    <source>
        <dbReference type="ARBA" id="ARBA00023244"/>
    </source>
</evidence>
<proteinExistence type="inferred from homology"/>
<dbReference type="Proteomes" id="UP000619295">
    <property type="component" value="Unassembled WGS sequence"/>
</dbReference>
<comment type="caution">
    <text evidence="14">The sequence shown here is derived from an EMBL/GenBank/DDBJ whole genome shotgun (WGS) entry which is preliminary data.</text>
</comment>
<dbReference type="RefSeq" id="WP_191123427.1">
    <property type="nucleotide sequence ID" value="NZ_JACXWY010000002.1"/>
</dbReference>
<dbReference type="EMBL" id="JACXWY010000002">
    <property type="protein sequence ID" value="MBD3844800.1"/>
    <property type="molecule type" value="Genomic_DNA"/>
</dbReference>
<dbReference type="GO" id="GO:0005829">
    <property type="term" value="C:cytosol"/>
    <property type="evidence" value="ECO:0007669"/>
    <property type="project" value="TreeGrafter"/>
</dbReference>
<evidence type="ECO:0000256" key="4">
    <source>
        <dbReference type="ARBA" id="ARBA00020771"/>
    </source>
</evidence>
<dbReference type="PANTHER" id="PTHR11458">
    <property type="entry name" value="DELTA-AMINOLEVULINIC ACID DEHYDRATASE"/>
    <property type="match status" value="1"/>
</dbReference>
<organism evidence="14 15">
    <name type="scientific">Bosea spartocytisi</name>
    <dbReference type="NCBI Taxonomy" id="2773451"/>
    <lineage>
        <taxon>Bacteria</taxon>
        <taxon>Pseudomonadati</taxon>
        <taxon>Pseudomonadota</taxon>
        <taxon>Alphaproteobacteria</taxon>
        <taxon>Hyphomicrobiales</taxon>
        <taxon>Boseaceae</taxon>
        <taxon>Bosea</taxon>
    </lineage>
</organism>
<comment type="similarity">
    <text evidence="2 12">Belongs to the ALAD family.</text>
</comment>
<dbReference type="Gene3D" id="3.20.20.70">
    <property type="entry name" value="Aldolase class I"/>
    <property type="match status" value="1"/>
</dbReference>
<dbReference type="PROSITE" id="PS00169">
    <property type="entry name" value="D_ALA_DEHYDRATASE"/>
    <property type="match status" value="1"/>
</dbReference>
<evidence type="ECO:0000256" key="1">
    <source>
        <dbReference type="ARBA" id="ARBA00004694"/>
    </source>
</evidence>
<dbReference type="CDD" id="cd04823">
    <property type="entry name" value="ALAD_PBGS_aspartate_rich"/>
    <property type="match status" value="1"/>
</dbReference>
<dbReference type="PRINTS" id="PR00144">
    <property type="entry name" value="DALDHYDRTASE"/>
</dbReference>
<dbReference type="PANTHER" id="PTHR11458:SF0">
    <property type="entry name" value="DELTA-AMINOLEVULINIC ACID DEHYDRATASE"/>
    <property type="match status" value="1"/>
</dbReference>
<accession>A0A927E6X5</accession>
<comment type="pathway">
    <text evidence="1">Porphyrin-containing compound metabolism; protoporphyrin-IX biosynthesis; coproporphyrinogen-III from 5-aminolevulinate: step 1/4.</text>
</comment>
<keyword evidence="15" id="KW-1185">Reference proteome</keyword>
<feature type="binding site" evidence="10">
    <location>
        <position position="259"/>
    </location>
    <ligand>
        <name>Mg(2+)</name>
        <dbReference type="ChEBI" id="CHEBI:18420"/>
    </ligand>
</feature>
<dbReference type="AlphaFoldDB" id="A0A927E6X5"/>
<evidence type="ECO:0000313" key="14">
    <source>
        <dbReference type="EMBL" id="MBD3844800.1"/>
    </source>
</evidence>
<keyword evidence="7 11" id="KW-0627">Porphyrin biosynthesis</keyword>
<feature type="compositionally biased region" description="Basic and acidic residues" evidence="13">
    <location>
        <begin position="1"/>
        <end position="16"/>
    </location>
</feature>
<protein>
    <recommendedName>
        <fullName evidence="4 11">Delta-aminolevulinic acid dehydratase</fullName>
        <ecNumber evidence="3 11">4.2.1.24</ecNumber>
    </recommendedName>
</protein>
<evidence type="ECO:0000256" key="3">
    <source>
        <dbReference type="ARBA" id="ARBA00012053"/>
    </source>
</evidence>
<dbReference type="InterPro" id="IPR013785">
    <property type="entry name" value="Aldolase_TIM"/>
</dbReference>
<evidence type="ECO:0000256" key="12">
    <source>
        <dbReference type="RuleBase" id="RU004161"/>
    </source>
</evidence>
<dbReference type="GO" id="GO:0008270">
    <property type="term" value="F:zinc ion binding"/>
    <property type="evidence" value="ECO:0007669"/>
    <property type="project" value="TreeGrafter"/>
</dbReference>
<comment type="subunit">
    <text evidence="11">Homooctamer.</text>
</comment>
<evidence type="ECO:0000256" key="11">
    <source>
        <dbReference type="RuleBase" id="RU000515"/>
    </source>
</evidence>
<evidence type="ECO:0000256" key="5">
    <source>
        <dbReference type="ARBA" id="ARBA00023133"/>
    </source>
</evidence>
<dbReference type="InterPro" id="IPR030656">
    <property type="entry name" value="ALAD_AS"/>
</dbReference>
<evidence type="ECO:0000256" key="9">
    <source>
        <dbReference type="PIRSR" id="PIRSR001415-1"/>
    </source>
</evidence>
<evidence type="ECO:0000256" key="8">
    <source>
        <dbReference type="ARBA" id="ARBA00047651"/>
    </source>
</evidence>
<dbReference type="SUPFAM" id="SSF51569">
    <property type="entry name" value="Aldolase"/>
    <property type="match status" value="1"/>
</dbReference>
<dbReference type="SMART" id="SM01004">
    <property type="entry name" value="ALAD"/>
    <property type="match status" value="1"/>
</dbReference>
<dbReference type="NCBIfam" id="NF006762">
    <property type="entry name" value="PRK09283.1"/>
    <property type="match status" value="1"/>
</dbReference>
<feature type="active site" description="Schiff-base intermediate with substrate" evidence="9">
    <location>
        <position position="220"/>
    </location>
</feature>
<keyword evidence="5" id="KW-0350">Heme biosynthesis</keyword>
<dbReference type="InterPro" id="IPR001731">
    <property type="entry name" value="ALAD"/>
</dbReference>
<comment type="catalytic activity">
    <reaction evidence="8 11">
        <text>2 5-aminolevulinate = porphobilinogen + 2 H2O + H(+)</text>
        <dbReference type="Rhea" id="RHEA:24064"/>
        <dbReference type="ChEBI" id="CHEBI:15377"/>
        <dbReference type="ChEBI" id="CHEBI:15378"/>
        <dbReference type="ChEBI" id="CHEBI:58126"/>
        <dbReference type="ChEBI" id="CHEBI:356416"/>
        <dbReference type="EC" id="4.2.1.24"/>
    </reaction>
</comment>
<reference evidence="14" key="1">
    <citation type="submission" date="2020-09" db="EMBL/GenBank/DDBJ databases">
        <title>Bosea spartocytisi sp. nov. a root nodule endophyte of Spartocytisus supranubius in the high mountain ecosystem fo the Teide National Park (Canary Islands, Spain).</title>
        <authorList>
            <person name="Pulido-Suarez L."/>
            <person name="Peix A."/>
            <person name="Igual J.M."/>
            <person name="Socas-Perez N."/>
            <person name="Velazquez E."/>
            <person name="Flores-Felix J.D."/>
            <person name="Leon-Barrios M."/>
        </authorList>
    </citation>
    <scope>NUCLEOTIDE SEQUENCE</scope>
    <source>
        <strain evidence="14">SSUT16</strain>
    </source>
</reference>
<dbReference type="PIRSF" id="PIRSF001415">
    <property type="entry name" value="Porphbilin_synth"/>
    <property type="match status" value="1"/>
</dbReference>
<sequence>MESRVVRPFPHPESRQSEAQAAPSLGLTRRMRRNRKAEWSRRLVRETRLTTDDLIWPIFLMDGQQARTPVEWMPGVDRLNIDEAVRQAAEAAALGIPAIAPFPYVEKALRDPTGSEALSSENLMCRAVRAIKREVPQIGIICDAALDPYTSHGHDGVMDGERILNDASVAILVRQALALADAGADVIAPSDMMDGRVGAIRAALDTAGQEDVQIMAYAAKYASAFYGPFRDAIGTNATLIGDKRTYQMDPANTDEAIAEVALDLEEGADMVMIKPGLPYLDVVARVKDQFRVPTFAYQVSGEYAMLMAAVQNGWLDGDKAMLESLLAFKRAGADGVLTYFAPRVAKMLKAG</sequence>
<evidence type="ECO:0000256" key="10">
    <source>
        <dbReference type="PIRSR" id="PIRSR001415-5"/>
    </source>
</evidence>